<name>A0A0L8HFB0_OCTBM</name>
<reference evidence="1" key="1">
    <citation type="submission" date="2015-07" db="EMBL/GenBank/DDBJ databases">
        <title>MeaNS - Measles Nucleotide Surveillance Program.</title>
        <authorList>
            <person name="Tran T."/>
            <person name="Druce J."/>
        </authorList>
    </citation>
    <scope>NUCLEOTIDE SEQUENCE</scope>
    <source>
        <strain evidence="1">UCB-OBI-ISO-001</strain>
        <tissue evidence="1">Gonad</tissue>
    </source>
</reference>
<accession>A0A0L8HFB0</accession>
<proteinExistence type="predicted"/>
<gene>
    <name evidence="1" type="ORF">OCBIM_22016073mg</name>
</gene>
<protein>
    <submittedName>
        <fullName evidence="1">Uncharacterized protein</fullName>
    </submittedName>
</protein>
<organism evidence="1">
    <name type="scientific">Octopus bimaculoides</name>
    <name type="common">California two-spotted octopus</name>
    <dbReference type="NCBI Taxonomy" id="37653"/>
    <lineage>
        <taxon>Eukaryota</taxon>
        <taxon>Metazoa</taxon>
        <taxon>Spiralia</taxon>
        <taxon>Lophotrochozoa</taxon>
        <taxon>Mollusca</taxon>
        <taxon>Cephalopoda</taxon>
        <taxon>Coleoidea</taxon>
        <taxon>Octopodiformes</taxon>
        <taxon>Octopoda</taxon>
        <taxon>Incirrata</taxon>
        <taxon>Octopodidae</taxon>
        <taxon>Octopus</taxon>
    </lineage>
</organism>
<dbReference type="AlphaFoldDB" id="A0A0L8HFB0"/>
<dbReference type="EMBL" id="KQ418318">
    <property type="protein sequence ID" value="KOF87809.1"/>
    <property type="molecule type" value="Genomic_DNA"/>
</dbReference>
<sequence length="116" mass="12501">MCGFHTCRSNTYLKALCPQQQQNGTGGMTALLPPPQENQKLQPQLLQQHLQQQNATTAITTTTVGVKTSKVQSSLQTDDTDTPCTLDTDNSEALSCDEEVLNPQEGLVLGKSGKIV</sequence>
<evidence type="ECO:0000313" key="1">
    <source>
        <dbReference type="EMBL" id="KOF87809.1"/>
    </source>
</evidence>